<dbReference type="FunFam" id="3.40.50.300:FF:000339">
    <property type="entry name" value="Uridine kinase"/>
    <property type="match status" value="1"/>
</dbReference>
<comment type="pathway">
    <text evidence="1 6">Pyrimidine metabolism; UMP biosynthesis via salvage pathway; UMP from uridine: step 1/1.</text>
</comment>
<evidence type="ECO:0000256" key="5">
    <source>
        <dbReference type="ARBA" id="ARBA00022777"/>
    </source>
</evidence>
<dbReference type="NCBIfam" id="TIGR00235">
    <property type="entry name" value="udk"/>
    <property type="match status" value="1"/>
</dbReference>
<dbReference type="SUPFAM" id="SSF52540">
    <property type="entry name" value="P-loop containing nucleoside triphosphate hydrolases"/>
    <property type="match status" value="1"/>
</dbReference>
<reference evidence="9" key="1">
    <citation type="submission" date="2021-01" db="EMBL/GenBank/DDBJ databases">
        <authorList>
            <person name="Corre E."/>
            <person name="Pelletier E."/>
            <person name="Niang G."/>
            <person name="Scheremetjew M."/>
            <person name="Finn R."/>
            <person name="Kale V."/>
            <person name="Holt S."/>
            <person name="Cochrane G."/>
            <person name="Meng A."/>
            <person name="Brown T."/>
            <person name="Cohen L."/>
        </authorList>
    </citation>
    <scope>NUCLEOTIDE SEQUENCE</scope>
    <source>
        <strain evidence="9">CCCM811</strain>
    </source>
</reference>
<dbReference type="UniPathway" id="UPA00574">
    <property type="reaction ID" value="UER00637"/>
</dbReference>
<sequence length="323" mass="36483">MAPHDGLHTMALHFRPLRAPSAPVSRRLLIMSLVVVVFMVALEPGPHARHGARRSPRVYNLGTGLSGGGHMGSKADMDDSDVPRHRRKGPYVIGVTGGTASGKTTVCETIIKKMGLSPVVILPMDRFYRQLTKKEIANIQNHNFDHPDAFDWKLFRSTLDGLVARRNVKVPRYDFKTHSRENRTDSFQAADVVIVEGILVLYDPQIRKMMDMKIFVDTDADLRLARRIQRDVARRGRTVDEVLDQYIGTVKRSYDDFIHPTKRHADLVIPQGGHNTVAISLMVEHIRTQLKNLHLEKVVHRRSLESNGHSDAKANCSRDADER</sequence>
<keyword evidence="5 6" id="KW-0418">Kinase</keyword>
<name>A0A7S3Z9K3_9EUKA</name>
<dbReference type="InterPro" id="IPR006083">
    <property type="entry name" value="PRK/URK"/>
</dbReference>
<dbReference type="Pfam" id="PF00485">
    <property type="entry name" value="PRK"/>
    <property type="match status" value="1"/>
</dbReference>
<dbReference type="InterPro" id="IPR027417">
    <property type="entry name" value="P-loop_NTPase"/>
</dbReference>
<evidence type="ECO:0000256" key="4">
    <source>
        <dbReference type="ARBA" id="ARBA00022741"/>
    </source>
</evidence>
<evidence type="ECO:0000256" key="3">
    <source>
        <dbReference type="ARBA" id="ARBA00022679"/>
    </source>
</evidence>
<dbReference type="UniPathway" id="UPA00579">
    <property type="reaction ID" value="UER00640"/>
</dbReference>
<evidence type="ECO:0000256" key="6">
    <source>
        <dbReference type="RuleBase" id="RU003825"/>
    </source>
</evidence>
<dbReference type="CDD" id="cd02023">
    <property type="entry name" value="UMPK"/>
    <property type="match status" value="1"/>
</dbReference>
<comment type="catalytic activity">
    <reaction evidence="6">
        <text>uridine + ATP = UMP + ADP + H(+)</text>
        <dbReference type="Rhea" id="RHEA:16825"/>
        <dbReference type="ChEBI" id="CHEBI:15378"/>
        <dbReference type="ChEBI" id="CHEBI:16704"/>
        <dbReference type="ChEBI" id="CHEBI:30616"/>
        <dbReference type="ChEBI" id="CHEBI:57865"/>
        <dbReference type="ChEBI" id="CHEBI:456216"/>
        <dbReference type="EC" id="2.7.1.48"/>
    </reaction>
</comment>
<gene>
    <name evidence="9" type="ORF">LGLO00237_LOCUS27850</name>
</gene>
<organism evidence="9">
    <name type="scientific">Lotharella globosa</name>
    <dbReference type="NCBI Taxonomy" id="91324"/>
    <lineage>
        <taxon>Eukaryota</taxon>
        <taxon>Sar</taxon>
        <taxon>Rhizaria</taxon>
        <taxon>Cercozoa</taxon>
        <taxon>Chlorarachniophyceae</taxon>
        <taxon>Lotharella</taxon>
    </lineage>
</organism>
<feature type="region of interest" description="Disordered" evidence="7">
    <location>
        <begin position="304"/>
        <end position="323"/>
    </location>
</feature>
<evidence type="ECO:0000256" key="2">
    <source>
        <dbReference type="ARBA" id="ARBA00004784"/>
    </source>
</evidence>
<dbReference type="GO" id="GO:0004849">
    <property type="term" value="F:uridine kinase activity"/>
    <property type="evidence" value="ECO:0007669"/>
    <property type="project" value="UniProtKB-EC"/>
</dbReference>
<evidence type="ECO:0000259" key="8">
    <source>
        <dbReference type="Pfam" id="PF00485"/>
    </source>
</evidence>
<evidence type="ECO:0000256" key="7">
    <source>
        <dbReference type="SAM" id="MobiDB-lite"/>
    </source>
</evidence>
<dbReference type="GO" id="GO:0044211">
    <property type="term" value="P:CTP salvage"/>
    <property type="evidence" value="ECO:0007669"/>
    <property type="project" value="UniProtKB-UniPathway"/>
</dbReference>
<evidence type="ECO:0000256" key="1">
    <source>
        <dbReference type="ARBA" id="ARBA00004690"/>
    </source>
</evidence>
<comment type="similarity">
    <text evidence="6">Belongs to the uridine kinase family.</text>
</comment>
<dbReference type="AlphaFoldDB" id="A0A7S3Z9K3"/>
<dbReference type="Gene3D" id="3.40.50.300">
    <property type="entry name" value="P-loop containing nucleotide triphosphate hydrolases"/>
    <property type="match status" value="1"/>
</dbReference>
<comment type="catalytic activity">
    <reaction evidence="6">
        <text>cytidine + ATP = CMP + ADP + H(+)</text>
        <dbReference type="Rhea" id="RHEA:24674"/>
        <dbReference type="ChEBI" id="CHEBI:15378"/>
        <dbReference type="ChEBI" id="CHEBI:17562"/>
        <dbReference type="ChEBI" id="CHEBI:30616"/>
        <dbReference type="ChEBI" id="CHEBI:60377"/>
        <dbReference type="ChEBI" id="CHEBI:456216"/>
        <dbReference type="EC" id="2.7.1.48"/>
    </reaction>
</comment>
<comment type="pathway">
    <text evidence="2 6">Pyrimidine metabolism; CTP biosynthesis via salvage pathway; CTP from cytidine: step 1/3.</text>
</comment>
<feature type="domain" description="Phosphoribulokinase/uridine kinase" evidence="8">
    <location>
        <begin position="92"/>
        <end position="277"/>
    </location>
</feature>
<dbReference type="GO" id="GO:0044206">
    <property type="term" value="P:UMP salvage"/>
    <property type="evidence" value="ECO:0007669"/>
    <property type="project" value="UniProtKB-UniPathway"/>
</dbReference>
<dbReference type="PANTHER" id="PTHR10285">
    <property type="entry name" value="URIDINE KINASE"/>
    <property type="match status" value="1"/>
</dbReference>
<proteinExistence type="inferred from homology"/>
<dbReference type="EMBL" id="HBIV01039274">
    <property type="protein sequence ID" value="CAE0676072.1"/>
    <property type="molecule type" value="Transcribed_RNA"/>
</dbReference>
<dbReference type="InterPro" id="IPR000764">
    <property type="entry name" value="Uridine_kinase-like"/>
</dbReference>
<keyword evidence="4 6" id="KW-0547">Nucleotide-binding</keyword>
<protein>
    <recommendedName>
        <fullName evidence="6">Uridine kinase</fullName>
        <ecNumber evidence="6">2.7.1.48</ecNumber>
    </recommendedName>
</protein>
<dbReference type="GO" id="GO:0005524">
    <property type="term" value="F:ATP binding"/>
    <property type="evidence" value="ECO:0007669"/>
    <property type="project" value="UniProtKB-KW"/>
</dbReference>
<accession>A0A7S3Z9K3</accession>
<dbReference type="NCBIfam" id="NF004018">
    <property type="entry name" value="PRK05480.1"/>
    <property type="match status" value="1"/>
</dbReference>
<keyword evidence="3 6" id="KW-0808">Transferase</keyword>
<dbReference type="EC" id="2.7.1.48" evidence="6"/>
<evidence type="ECO:0000313" key="9">
    <source>
        <dbReference type="EMBL" id="CAE0676072.1"/>
    </source>
</evidence>
<dbReference type="PRINTS" id="PR00988">
    <property type="entry name" value="URIDINKINASE"/>
</dbReference>
<keyword evidence="6" id="KW-0067">ATP-binding</keyword>